<dbReference type="Gene3D" id="3.40.50.2000">
    <property type="entry name" value="Glycogen Phosphorylase B"/>
    <property type="match status" value="2"/>
</dbReference>
<organism evidence="3 4">
    <name type="scientific">Bacteroides ovatus</name>
    <dbReference type="NCBI Taxonomy" id="28116"/>
    <lineage>
        <taxon>Bacteria</taxon>
        <taxon>Pseudomonadati</taxon>
        <taxon>Bacteroidota</taxon>
        <taxon>Bacteroidia</taxon>
        <taxon>Bacteroidales</taxon>
        <taxon>Bacteroidaceae</taxon>
        <taxon>Bacteroides</taxon>
    </lineage>
</organism>
<evidence type="ECO:0000313" key="4">
    <source>
        <dbReference type="Proteomes" id="UP000478493"/>
    </source>
</evidence>
<evidence type="ECO:0000259" key="2">
    <source>
        <dbReference type="Pfam" id="PF00534"/>
    </source>
</evidence>
<dbReference type="EMBL" id="VWGP01000004">
    <property type="protein sequence ID" value="KAA4539640.1"/>
    <property type="molecule type" value="Genomic_DNA"/>
</dbReference>
<dbReference type="Proteomes" id="UP000478493">
    <property type="component" value="Unassembled WGS sequence"/>
</dbReference>
<dbReference type="PANTHER" id="PTHR46401:SF2">
    <property type="entry name" value="GLYCOSYLTRANSFERASE WBBK-RELATED"/>
    <property type="match status" value="1"/>
</dbReference>
<keyword evidence="1 3" id="KW-0808">Transferase</keyword>
<protein>
    <submittedName>
        <fullName evidence="3">Glycosyltransferase family 4 protein</fullName>
    </submittedName>
</protein>
<dbReference type="AlphaFoldDB" id="A0A5M5M9J1"/>
<dbReference type="SUPFAM" id="SSF53756">
    <property type="entry name" value="UDP-Glycosyltransferase/glycogen phosphorylase"/>
    <property type="match status" value="1"/>
</dbReference>
<sequence length="347" mass="40193">MIIAIDLTPLHGRKWTGVELYGIDLYRALLKTKHTIVPIFHGFNDLDDNSRSIIIPLSNRIVLENFKLSMVIRKLKADIVLFPIFPPPIDIYINSPSKIVPVIHDTAFIDHYSTLKFAAKYYLTPKYKLALRKSSYIVTISGDAKLKIERYSSLPILNWKENISYEYGVDNLDISKSHLSKMGLEENSYYISVSTIEPRKNLKYLLKSIRKELELSNKKLILVGRRGWGKDNELNNLLEEMSEKVIFTGYIPLNIMQSLYHYAYAFVLLSVEEGFGRTPLEAIACGCKRIIVSDIPVFHEILHNSANYIELNNEVKAEDRFIKNMWLEVRNDFHVPFDDLEKNMIFL</sequence>
<dbReference type="Pfam" id="PF00534">
    <property type="entry name" value="Glycos_transf_1"/>
    <property type="match status" value="1"/>
</dbReference>
<evidence type="ECO:0000313" key="3">
    <source>
        <dbReference type="EMBL" id="KAA4539640.1"/>
    </source>
</evidence>
<accession>A0A5M5M9J1</accession>
<dbReference type="InterPro" id="IPR001296">
    <property type="entry name" value="Glyco_trans_1"/>
</dbReference>
<name>A0A5M5M9J1_BACOV</name>
<dbReference type="PANTHER" id="PTHR46401">
    <property type="entry name" value="GLYCOSYLTRANSFERASE WBBK-RELATED"/>
    <property type="match status" value="1"/>
</dbReference>
<dbReference type="RefSeq" id="WP_118032178.1">
    <property type="nucleotide sequence ID" value="NZ_CAKJZH010000002.1"/>
</dbReference>
<comment type="caution">
    <text evidence="3">The sequence shown here is derived from an EMBL/GenBank/DDBJ whole genome shotgun (WGS) entry which is preliminary data.</text>
</comment>
<reference evidence="3 4" key="1">
    <citation type="journal article" date="2019" name="Nat. Med.">
        <title>A library of human gut bacterial isolates paired with longitudinal multiomics data enables mechanistic microbiome research.</title>
        <authorList>
            <person name="Poyet M."/>
            <person name="Groussin M."/>
            <person name="Gibbons S.M."/>
            <person name="Avila-Pacheco J."/>
            <person name="Jiang X."/>
            <person name="Kearney S.M."/>
            <person name="Perrotta A.R."/>
            <person name="Berdy B."/>
            <person name="Zhao S."/>
            <person name="Lieberman T.D."/>
            <person name="Swanson P.K."/>
            <person name="Smith M."/>
            <person name="Roesemann S."/>
            <person name="Alexander J.E."/>
            <person name="Rich S.A."/>
            <person name="Livny J."/>
            <person name="Vlamakis H."/>
            <person name="Clish C."/>
            <person name="Bullock K."/>
            <person name="Deik A."/>
            <person name="Scott J."/>
            <person name="Pierce K.A."/>
            <person name="Xavier R.J."/>
            <person name="Alm E.J."/>
        </authorList>
    </citation>
    <scope>NUCLEOTIDE SEQUENCE [LARGE SCALE GENOMIC DNA]</scope>
    <source>
        <strain evidence="3 4">BIOML-A41</strain>
    </source>
</reference>
<evidence type="ECO:0000256" key="1">
    <source>
        <dbReference type="ARBA" id="ARBA00022679"/>
    </source>
</evidence>
<gene>
    <name evidence="3" type="ORF">F3B85_06475</name>
</gene>
<dbReference type="GO" id="GO:0016757">
    <property type="term" value="F:glycosyltransferase activity"/>
    <property type="evidence" value="ECO:0007669"/>
    <property type="project" value="InterPro"/>
</dbReference>
<proteinExistence type="predicted"/>
<feature type="domain" description="Glycosyl transferase family 1" evidence="2">
    <location>
        <begin position="185"/>
        <end position="307"/>
    </location>
</feature>